<dbReference type="Proteomes" id="UP000249287">
    <property type="component" value="Segment"/>
</dbReference>
<gene>
    <name evidence="2" type="ORF">pneo_cds_179</name>
</gene>
<name>A0A2U7UBH4_9VIRU</name>
<proteinExistence type="predicted"/>
<protein>
    <submittedName>
        <fullName evidence="2">Uncharacterized protein</fullName>
    </submittedName>
</protein>
<evidence type="ECO:0000313" key="2">
    <source>
        <dbReference type="EMBL" id="AVK75786.1"/>
    </source>
</evidence>
<dbReference type="EMBL" id="MG011690">
    <property type="protein sequence ID" value="AVK75786.1"/>
    <property type="molecule type" value="Genomic_DNA"/>
</dbReference>
<organism evidence="2">
    <name type="scientific">Pandoravirus neocaledonia</name>
    <dbReference type="NCBI Taxonomy" id="2107708"/>
    <lineage>
        <taxon>Viruses</taxon>
        <taxon>Pandoravirus</taxon>
    </lineage>
</organism>
<keyword evidence="1" id="KW-1133">Transmembrane helix</keyword>
<feature type="transmembrane region" description="Helical" evidence="1">
    <location>
        <begin position="34"/>
        <end position="53"/>
    </location>
</feature>
<evidence type="ECO:0000256" key="1">
    <source>
        <dbReference type="SAM" id="Phobius"/>
    </source>
</evidence>
<feature type="transmembrane region" description="Helical" evidence="1">
    <location>
        <begin position="59"/>
        <end position="77"/>
    </location>
</feature>
<dbReference type="KEGG" id="vg:36842499"/>
<dbReference type="RefSeq" id="YP_009481789.1">
    <property type="nucleotide sequence ID" value="NC_037666.1"/>
</dbReference>
<accession>A0A2U7UBH4</accession>
<keyword evidence="1" id="KW-0472">Membrane</keyword>
<reference evidence="2" key="1">
    <citation type="journal article" date="2018" name="Nat. Commun.">
        <title>Diversity and evolution of the emerging Pandoraviridae family.</title>
        <authorList>
            <person name="Legendre M."/>
            <person name="Fabre E."/>
            <person name="Poirot O."/>
            <person name="Jeudy S."/>
            <person name="Lartigue A."/>
            <person name="Alempic J.M."/>
            <person name="Beucher L."/>
            <person name="Philippe N."/>
            <person name="Bertaux L."/>
            <person name="Christo-Foroux E."/>
            <person name="Labadie K."/>
            <person name="Coute Y."/>
            <person name="Abergel C."/>
            <person name="Claverie J.M."/>
        </authorList>
    </citation>
    <scope>NUCLEOTIDE SEQUENCE [LARGE SCALE GENOMIC DNA]</scope>
    <source>
        <strain evidence="2">Neocaledonia</strain>
    </source>
</reference>
<sequence>MQCRKNPPDAVPEVPASGPRRIAYRFTRLPTRNAFLNLGITAFVVFLVAKWLSGREYEAYLVSTIYSILYLGILLWASPQVTRQ</sequence>
<keyword evidence="1" id="KW-0812">Transmembrane</keyword>
<dbReference type="GeneID" id="36842499"/>